<name>A0ABR7H8P7_9FIRM</name>
<sequence length="319" mass="37369">MILQKLIYSYYFFRDASIVYFRKLTKSKKRPNGKLFRTRISDIEGNDLVYKLLSSNEPFAVGRIGASETFNINEYFAVKFGYKKHMKERYRIQLHTLSGFFPPTEDNVKRFCDIFLESLKEIDVLPTYRSFMEEYIIREYAKKDVVLTEPHTYEPYFFENPWSRGLEGKKVLVVSPFADSIKEQYAGKQERIFKNPEVLPKFELNVVNAVQTIAGNKDDRFDDWFEALDYMYNECMKVDFDVALVGCGVYALPLSARIKKAGKQVIMMCGSTQYLFGIKSSRTDARPYMRELYTDAWIYPSEKEKPRNSSAVEGGCYWK</sequence>
<evidence type="ECO:0000313" key="2">
    <source>
        <dbReference type="Proteomes" id="UP000634672"/>
    </source>
</evidence>
<proteinExistence type="predicted"/>
<reference evidence="1 2" key="1">
    <citation type="submission" date="2020-08" db="EMBL/GenBank/DDBJ databases">
        <title>Genome public.</title>
        <authorList>
            <person name="Liu C."/>
            <person name="Sun Q."/>
        </authorList>
    </citation>
    <scope>NUCLEOTIDE SEQUENCE [LARGE SCALE GENOMIC DNA]</scope>
    <source>
        <strain evidence="1 2">NSJ-66</strain>
    </source>
</reference>
<evidence type="ECO:0000313" key="1">
    <source>
        <dbReference type="EMBL" id="MBC5709491.1"/>
    </source>
</evidence>
<organism evidence="1 2">
    <name type="scientific">Hungatella hominis</name>
    <dbReference type="NCBI Taxonomy" id="2763050"/>
    <lineage>
        <taxon>Bacteria</taxon>
        <taxon>Bacillati</taxon>
        <taxon>Bacillota</taxon>
        <taxon>Clostridia</taxon>
        <taxon>Lachnospirales</taxon>
        <taxon>Lachnospiraceae</taxon>
        <taxon>Hungatella</taxon>
    </lineage>
</organism>
<protein>
    <submittedName>
        <fullName evidence="1">Uncharacterized protein</fullName>
    </submittedName>
</protein>
<keyword evidence="2" id="KW-1185">Reference proteome</keyword>
<dbReference type="Proteomes" id="UP000634672">
    <property type="component" value="Unassembled WGS sequence"/>
</dbReference>
<dbReference type="EMBL" id="JACOPB010000007">
    <property type="protein sequence ID" value="MBC5709491.1"/>
    <property type="molecule type" value="Genomic_DNA"/>
</dbReference>
<gene>
    <name evidence="1" type="ORF">H8S75_16150</name>
</gene>
<accession>A0ABR7H8P7</accession>
<comment type="caution">
    <text evidence="1">The sequence shown here is derived from an EMBL/GenBank/DDBJ whole genome shotgun (WGS) entry which is preliminary data.</text>
</comment>
<dbReference type="RefSeq" id="WP_187022524.1">
    <property type="nucleotide sequence ID" value="NZ_JACOPB010000007.1"/>
</dbReference>